<dbReference type="Proteomes" id="UP000807716">
    <property type="component" value="Unassembled WGS sequence"/>
</dbReference>
<dbReference type="AlphaFoldDB" id="A0A9P6QJX6"/>
<comment type="caution">
    <text evidence="1">The sequence shown here is derived from an EMBL/GenBank/DDBJ whole genome shotgun (WGS) entry which is preliminary data.</text>
</comment>
<gene>
    <name evidence="1" type="ORF">DFQ27_001958</name>
</gene>
<keyword evidence="2" id="KW-1185">Reference proteome</keyword>
<reference evidence="1" key="1">
    <citation type="journal article" date="2020" name="Fungal Divers.">
        <title>Resolving the Mortierellaceae phylogeny through synthesis of multi-gene phylogenetics and phylogenomics.</title>
        <authorList>
            <person name="Vandepol N."/>
            <person name="Liber J."/>
            <person name="Desiro A."/>
            <person name="Na H."/>
            <person name="Kennedy M."/>
            <person name="Barry K."/>
            <person name="Grigoriev I.V."/>
            <person name="Miller A.N."/>
            <person name="O'Donnell K."/>
            <person name="Stajich J.E."/>
            <person name="Bonito G."/>
        </authorList>
    </citation>
    <scope>NUCLEOTIDE SEQUENCE</scope>
    <source>
        <strain evidence="1">BC1065</strain>
    </source>
</reference>
<sequence length="102" mass="11582">MDLHKIVDNLKHSELMAQIREEAKDRHLYTDAPRHTSEGFDDLLETFLELDFDDSTVGDDMADIGLFDGSFIERWKADVRANPGMSAGKKNRMEAALDALQK</sequence>
<feature type="non-terminal residue" evidence="1">
    <location>
        <position position="102"/>
    </location>
</feature>
<proteinExistence type="predicted"/>
<accession>A0A9P6QJX6</accession>
<organism evidence="1 2">
    <name type="scientific">Actinomortierella ambigua</name>
    <dbReference type="NCBI Taxonomy" id="1343610"/>
    <lineage>
        <taxon>Eukaryota</taxon>
        <taxon>Fungi</taxon>
        <taxon>Fungi incertae sedis</taxon>
        <taxon>Mucoromycota</taxon>
        <taxon>Mortierellomycotina</taxon>
        <taxon>Mortierellomycetes</taxon>
        <taxon>Mortierellales</taxon>
        <taxon>Mortierellaceae</taxon>
        <taxon>Actinomortierella</taxon>
    </lineage>
</organism>
<dbReference type="EMBL" id="JAAAJB010000017">
    <property type="protein sequence ID" value="KAG0269838.1"/>
    <property type="molecule type" value="Genomic_DNA"/>
</dbReference>
<name>A0A9P6QJX6_9FUNG</name>
<evidence type="ECO:0000313" key="2">
    <source>
        <dbReference type="Proteomes" id="UP000807716"/>
    </source>
</evidence>
<evidence type="ECO:0000313" key="1">
    <source>
        <dbReference type="EMBL" id="KAG0269838.1"/>
    </source>
</evidence>
<protein>
    <submittedName>
        <fullName evidence="1">Uncharacterized protein</fullName>
    </submittedName>
</protein>